<keyword evidence="12" id="KW-1185">Reference proteome</keyword>
<comment type="subcellular location">
    <subcellularLocation>
        <location evidence="1">Membrane</location>
        <topology evidence="1">Multi-pass membrane protein</topology>
    </subcellularLocation>
</comment>
<dbReference type="STRING" id="41688.A0A2N3N0S7"/>
<dbReference type="Pfam" id="PF00083">
    <property type="entry name" value="Sugar_tr"/>
    <property type="match status" value="1"/>
</dbReference>
<dbReference type="FunFam" id="1.20.1250.20:FF:000078">
    <property type="entry name" value="MFS maltose transporter, putative"/>
    <property type="match status" value="1"/>
</dbReference>
<reference evidence="11 12" key="1">
    <citation type="journal article" date="2017" name="G3 (Bethesda)">
        <title>First Draft Genome Sequence of the Pathogenic Fungus Lomentospora prolificans (Formerly Scedosporium prolificans).</title>
        <authorList>
            <person name="Luo R."/>
            <person name="Zimin A."/>
            <person name="Workman R."/>
            <person name="Fan Y."/>
            <person name="Pertea G."/>
            <person name="Grossman N."/>
            <person name="Wear M.P."/>
            <person name="Jia B."/>
            <person name="Miller H."/>
            <person name="Casadevall A."/>
            <person name="Timp W."/>
            <person name="Zhang S.X."/>
            <person name="Salzberg S.L."/>
        </authorList>
    </citation>
    <scope>NUCLEOTIDE SEQUENCE [LARGE SCALE GENOMIC DNA]</scope>
    <source>
        <strain evidence="11 12">JHH-5317</strain>
    </source>
</reference>
<dbReference type="InterPro" id="IPR003663">
    <property type="entry name" value="Sugar/inositol_transpt"/>
</dbReference>
<dbReference type="Gene3D" id="1.20.1250.20">
    <property type="entry name" value="MFS general substrate transporter like domains"/>
    <property type="match status" value="1"/>
</dbReference>
<protein>
    <recommendedName>
        <fullName evidence="10">Major facilitator superfamily (MFS) profile domain-containing protein</fullName>
    </recommendedName>
</protein>
<feature type="transmembrane region" description="Helical" evidence="9">
    <location>
        <begin position="133"/>
        <end position="155"/>
    </location>
</feature>
<dbReference type="NCBIfam" id="TIGR00879">
    <property type="entry name" value="SP"/>
    <property type="match status" value="1"/>
</dbReference>
<evidence type="ECO:0000256" key="7">
    <source>
        <dbReference type="RuleBase" id="RU003346"/>
    </source>
</evidence>
<dbReference type="InterPro" id="IPR005828">
    <property type="entry name" value="MFS_sugar_transport-like"/>
</dbReference>
<evidence type="ECO:0000256" key="9">
    <source>
        <dbReference type="SAM" id="Phobius"/>
    </source>
</evidence>
<dbReference type="EMBL" id="NLAX01001139">
    <property type="protein sequence ID" value="PKS06033.1"/>
    <property type="molecule type" value="Genomic_DNA"/>
</dbReference>
<dbReference type="PROSITE" id="PS00216">
    <property type="entry name" value="SUGAR_TRANSPORT_1"/>
    <property type="match status" value="1"/>
</dbReference>
<feature type="transmembrane region" description="Helical" evidence="9">
    <location>
        <begin position="200"/>
        <end position="219"/>
    </location>
</feature>
<evidence type="ECO:0000256" key="8">
    <source>
        <dbReference type="SAM" id="MobiDB-lite"/>
    </source>
</evidence>
<gene>
    <name evidence="11" type="ORF">jhhlp_007867</name>
</gene>
<dbReference type="InterPro" id="IPR005829">
    <property type="entry name" value="Sugar_transporter_CS"/>
</dbReference>
<evidence type="ECO:0000256" key="2">
    <source>
        <dbReference type="ARBA" id="ARBA00010992"/>
    </source>
</evidence>
<feature type="transmembrane region" description="Helical" evidence="9">
    <location>
        <begin position="455"/>
        <end position="473"/>
    </location>
</feature>
<evidence type="ECO:0000313" key="12">
    <source>
        <dbReference type="Proteomes" id="UP000233524"/>
    </source>
</evidence>
<feature type="transmembrane region" description="Helical" evidence="9">
    <location>
        <begin position="420"/>
        <end position="443"/>
    </location>
</feature>
<feature type="region of interest" description="Disordered" evidence="8">
    <location>
        <begin position="504"/>
        <end position="530"/>
    </location>
</feature>
<dbReference type="OrthoDB" id="6612291at2759"/>
<dbReference type="PANTHER" id="PTHR48022">
    <property type="entry name" value="PLASTIDIC GLUCOSE TRANSPORTER 4"/>
    <property type="match status" value="1"/>
</dbReference>
<keyword evidence="4 9" id="KW-0812">Transmembrane</keyword>
<evidence type="ECO:0000259" key="10">
    <source>
        <dbReference type="PROSITE" id="PS50850"/>
    </source>
</evidence>
<dbReference type="InterPro" id="IPR036259">
    <property type="entry name" value="MFS_trans_sf"/>
</dbReference>
<keyword evidence="6 9" id="KW-0472">Membrane</keyword>
<feature type="transmembrane region" description="Helical" evidence="9">
    <location>
        <begin position="292"/>
        <end position="313"/>
    </location>
</feature>
<dbReference type="PANTHER" id="PTHR48022:SF15">
    <property type="entry name" value="ALPHA-GLUCOSIDE TRANSPORTER, PUTATIVE (AFU_ORTHOLOGUE AFUA_5G00500)-RELATED"/>
    <property type="match status" value="1"/>
</dbReference>
<dbReference type="AlphaFoldDB" id="A0A2N3N0S7"/>
<evidence type="ECO:0000256" key="1">
    <source>
        <dbReference type="ARBA" id="ARBA00004141"/>
    </source>
</evidence>
<evidence type="ECO:0000256" key="3">
    <source>
        <dbReference type="ARBA" id="ARBA00022448"/>
    </source>
</evidence>
<dbReference type="InterPro" id="IPR050360">
    <property type="entry name" value="MFS_Sugar_Transporters"/>
</dbReference>
<organism evidence="11 12">
    <name type="scientific">Lomentospora prolificans</name>
    <dbReference type="NCBI Taxonomy" id="41688"/>
    <lineage>
        <taxon>Eukaryota</taxon>
        <taxon>Fungi</taxon>
        <taxon>Dikarya</taxon>
        <taxon>Ascomycota</taxon>
        <taxon>Pezizomycotina</taxon>
        <taxon>Sordariomycetes</taxon>
        <taxon>Hypocreomycetidae</taxon>
        <taxon>Microascales</taxon>
        <taxon>Microascaceae</taxon>
        <taxon>Lomentospora</taxon>
    </lineage>
</organism>
<feature type="transmembrane region" description="Helical" evidence="9">
    <location>
        <begin position="27"/>
        <end position="54"/>
    </location>
</feature>
<evidence type="ECO:0000256" key="5">
    <source>
        <dbReference type="ARBA" id="ARBA00022989"/>
    </source>
</evidence>
<accession>A0A2N3N0S7</accession>
<feature type="compositionally biased region" description="Basic and acidic residues" evidence="8">
    <location>
        <begin position="515"/>
        <end position="530"/>
    </location>
</feature>
<feature type="transmembrane region" description="Helical" evidence="9">
    <location>
        <begin position="325"/>
        <end position="347"/>
    </location>
</feature>
<evidence type="ECO:0000256" key="4">
    <source>
        <dbReference type="ARBA" id="ARBA00022692"/>
    </source>
</evidence>
<feature type="transmembrane region" description="Helical" evidence="9">
    <location>
        <begin position="382"/>
        <end position="408"/>
    </location>
</feature>
<keyword evidence="5 9" id="KW-1133">Transmembrane helix</keyword>
<dbReference type="PROSITE" id="PS50850">
    <property type="entry name" value="MFS"/>
    <property type="match status" value="1"/>
</dbReference>
<dbReference type="InterPro" id="IPR020846">
    <property type="entry name" value="MFS_dom"/>
</dbReference>
<evidence type="ECO:0000313" key="11">
    <source>
        <dbReference type="EMBL" id="PKS06033.1"/>
    </source>
</evidence>
<sequence>MARNSGLDWNDVHHEKRWTVLSLQKRFFLWALYTSIGSMMLGFDFGIAGTATAYPAFQRAMGVPFPDQPSGYLIPAHVQSAWSGVSTGGDAVGILISGQLMDRIGRKWTILIGAIITAAGIGVQVGSNDWKEFLAGRLVNAIGFGMVFIISPVWIGENARPELRGFCLCLMNGSIVLGQFVLALVAYGTDSIQGKWSYQTLIVLQFAFVLFILLGIPFFPESPYWHLQNSRDEEARKCLQRLHGNQDQELIEAEMVRIKEVIRSSEELAAAANAQGPPAIQIFKGTNLKRTIIAILPAAAQQLIGAAFVLGYITYFLSLLGIKEYFKVSVALYCVMLASNASAFPLIETTGRRPLLLIGIVALTVIELIMGIMGVINNAASLWVTLVCIFLWAIFYQVSIGAVGLALGSEVASPALRATTISALGLTQTVVGWLIGFISPYMINPDAGNLGAKVGFVFAGLGVPLCILFYFLIPETMGLTYEDMDHLFDARVPPRHFKREALRRRVEQGEAPSSENEKADGSVQAIEKEG</sequence>
<feature type="domain" description="Major facilitator superfamily (MFS) profile" evidence="10">
    <location>
        <begin position="30"/>
        <end position="477"/>
    </location>
</feature>
<comment type="caution">
    <text evidence="11">The sequence shown here is derived from an EMBL/GenBank/DDBJ whole genome shotgun (WGS) entry which is preliminary data.</text>
</comment>
<dbReference type="SUPFAM" id="SSF103473">
    <property type="entry name" value="MFS general substrate transporter"/>
    <property type="match status" value="1"/>
</dbReference>
<keyword evidence="3 7" id="KW-0813">Transport</keyword>
<dbReference type="Proteomes" id="UP000233524">
    <property type="component" value="Unassembled WGS sequence"/>
</dbReference>
<feature type="transmembrane region" description="Helical" evidence="9">
    <location>
        <begin position="108"/>
        <end position="127"/>
    </location>
</feature>
<dbReference type="InParanoid" id="A0A2N3N0S7"/>
<proteinExistence type="inferred from homology"/>
<feature type="transmembrane region" description="Helical" evidence="9">
    <location>
        <begin position="354"/>
        <end position="376"/>
    </location>
</feature>
<comment type="similarity">
    <text evidence="2 7">Belongs to the major facilitator superfamily. Sugar transporter (TC 2.A.1.1) family.</text>
</comment>
<dbReference type="GO" id="GO:0016020">
    <property type="term" value="C:membrane"/>
    <property type="evidence" value="ECO:0007669"/>
    <property type="project" value="UniProtKB-SubCell"/>
</dbReference>
<dbReference type="GO" id="GO:0005351">
    <property type="term" value="F:carbohydrate:proton symporter activity"/>
    <property type="evidence" value="ECO:0007669"/>
    <property type="project" value="TreeGrafter"/>
</dbReference>
<evidence type="ECO:0000256" key="6">
    <source>
        <dbReference type="ARBA" id="ARBA00023136"/>
    </source>
</evidence>
<feature type="transmembrane region" description="Helical" evidence="9">
    <location>
        <begin position="167"/>
        <end position="188"/>
    </location>
</feature>
<dbReference type="VEuPathDB" id="FungiDB:jhhlp_007867"/>
<name>A0A2N3N0S7_9PEZI</name>